<reference evidence="1 2" key="1">
    <citation type="submission" date="2013-02" db="EMBL/GenBank/DDBJ databases">
        <title>The Genome Sequence of Enterococcus pallens BAA-351.</title>
        <authorList>
            <consortium name="The Broad Institute Genome Sequencing Platform"/>
            <consortium name="The Broad Institute Genome Sequencing Center for Infectious Disease"/>
            <person name="Earl A.M."/>
            <person name="Gilmore M.S."/>
            <person name="Lebreton F."/>
            <person name="Walker B."/>
            <person name="Young S.K."/>
            <person name="Zeng Q."/>
            <person name="Gargeya S."/>
            <person name="Fitzgerald M."/>
            <person name="Haas B."/>
            <person name="Abouelleil A."/>
            <person name="Alvarado L."/>
            <person name="Arachchi H.M."/>
            <person name="Berlin A.M."/>
            <person name="Chapman S.B."/>
            <person name="Dewar J."/>
            <person name="Goldberg J."/>
            <person name="Griggs A."/>
            <person name="Gujja S."/>
            <person name="Hansen M."/>
            <person name="Howarth C."/>
            <person name="Imamovic A."/>
            <person name="Larimer J."/>
            <person name="McCowan C."/>
            <person name="Murphy C."/>
            <person name="Neiman D."/>
            <person name="Pearson M."/>
            <person name="Priest M."/>
            <person name="Roberts A."/>
            <person name="Saif S."/>
            <person name="Shea T."/>
            <person name="Sisk P."/>
            <person name="Sykes S."/>
            <person name="Wortman J."/>
            <person name="Nusbaum C."/>
            <person name="Birren B."/>
        </authorList>
    </citation>
    <scope>NUCLEOTIDE SEQUENCE [LARGE SCALE GENOMIC DNA]</scope>
    <source>
        <strain evidence="1 2">ATCC BAA-351</strain>
    </source>
</reference>
<evidence type="ECO:0000313" key="1">
    <source>
        <dbReference type="EMBL" id="EOH96355.1"/>
    </source>
</evidence>
<dbReference type="Proteomes" id="UP000013782">
    <property type="component" value="Unassembled WGS sequence"/>
</dbReference>
<name>R2SMH5_9ENTE</name>
<gene>
    <name evidence="1" type="ORF">UAU_01005</name>
</gene>
<keyword evidence="2" id="KW-1185">Reference proteome</keyword>
<protein>
    <submittedName>
        <fullName evidence="1">Uncharacterized protein</fullName>
    </submittedName>
</protein>
<dbReference type="EMBL" id="AJAQ01000008">
    <property type="protein sequence ID" value="EOH96355.1"/>
    <property type="molecule type" value="Genomic_DNA"/>
</dbReference>
<accession>R2SMH5</accession>
<dbReference type="STRING" id="160454.RV10_GL004079"/>
<dbReference type="AlphaFoldDB" id="R2SMH5"/>
<organism evidence="1 2">
    <name type="scientific">Enterococcus pallens ATCC BAA-351</name>
    <dbReference type="NCBI Taxonomy" id="1158607"/>
    <lineage>
        <taxon>Bacteria</taxon>
        <taxon>Bacillati</taxon>
        <taxon>Bacillota</taxon>
        <taxon>Bacilli</taxon>
        <taxon>Lactobacillales</taxon>
        <taxon>Enterococcaceae</taxon>
        <taxon>Enterococcus</taxon>
    </lineage>
</organism>
<sequence length="81" mass="9622">MLKKQCLTINVERKFMKSSISKVKNILWDRFETNAEIEDDSFSSDEDRELSFFFIATDEQYKKLVSIIESNFSLIFDIKKV</sequence>
<evidence type="ECO:0000313" key="2">
    <source>
        <dbReference type="Proteomes" id="UP000013782"/>
    </source>
</evidence>
<dbReference type="PATRIC" id="fig|1158607.3.peg.1012"/>
<dbReference type="HOGENOM" id="CLU_2568560_0_0_9"/>
<comment type="caution">
    <text evidence="1">The sequence shown here is derived from an EMBL/GenBank/DDBJ whole genome shotgun (WGS) entry which is preliminary data.</text>
</comment>
<proteinExistence type="predicted"/>